<keyword evidence="3 6" id="KW-0812">Transmembrane</keyword>
<dbReference type="HOGENOM" id="CLU_079642_2_0_11"/>
<feature type="transmembrane region" description="Helical" evidence="6">
    <location>
        <begin position="91"/>
        <end position="112"/>
    </location>
</feature>
<dbReference type="AlphaFoldDB" id="S2W728"/>
<evidence type="ECO:0000256" key="5">
    <source>
        <dbReference type="ARBA" id="ARBA00023136"/>
    </source>
</evidence>
<dbReference type="OrthoDB" id="3826732at2"/>
<gene>
    <name evidence="8" type="ORF">HMPREF9306_00054</name>
</gene>
<feature type="domain" description="Type II secretion system protein GspF" evidence="7">
    <location>
        <begin position="169"/>
        <end position="286"/>
    </location>
</feature>
<evidence type="ECO:0000256" key="6">
    <source>
        <dbReference type="SAM" id="Phobius"/>
    </source>
</evidence>
<dbReference type="Pfam" id="PF00482">
    <property type="entry name" value="T2SSF"/>
    <property type="match status" value="1"/>
</dbReference>
<evidence type="ECO:0000313" key="8">
    <source>
        <dbReference type="EMBL" id="EPD34020.1"/>
    </source>
</evidence>
<evidence type="ECO:0000256" key="4">
    <source>
        <dbReference type="ARBA" id="ARBA00022989"/>
    </source>
</evidence>
<evidence type="ECO:0000313" key="9">
    <source>
        <dbReference type="Proteomes" id="UP000014417"/>
    </source>
</evidence>
<evidence type="ECO:0000256" key="1">
    <source>
        <dbReference type="ARBA" id="ARBA00004651"/>
    </source>
</evidence>
<accession>S2W728</accession>
<evidence type="ECO:0000256" key="2">
    <source>
        <dbReference type="ARBA" id="ARBA00022475"/>
    </source>
</evidence>
<dbReference type="STRING" id="883161.HMPREF9306_00054"/>
<dbReference type="PANTHER" id="PTHR35007">
    <property type="entry name" value="INTEGRAL MEMBRANE PROTEIN-RELATED"/>
    <property type="match status" value="1"/>
</dbReference>
<dbReference type="EMBL" id="AGZR01000001">
    <property type="protein sequence ID" value="EPD34020.1"/>
    <property type="molecule type" value="Genomic_DNA"/>
</dbReference>
<keyword evidence="9" id="KW-1185">Reference proteome</keyword>
<reference evidence="8 9" key="1">
    <citation type="submission" date="2013-04" db="EMBL/GenBank/DDBJ databases">
        <title>The Genome Sequence of Propionimicrobium lymphophilum ACS-093-V-SCH5.</title>
        <authorList>
            <consortium name="The Broad Institute Genomics Platform"/>
            <person name="Earl A."/>
            <person name="Ward D."/>
            <person name="Feldgarden M."/>
            <person name="Gevers D."/>
            <person name="Saerens B."/>
            <person name="Vaneechoutte M."/>
            <person name="Walker B."/>
            <person name="Young S."/>
            <person name="Zeng Q."/>
            <person name="Gargeya S."/>
            <person name="Fitzgerald M."/>
            <person name="Haas B."/>
            <person name="Abouelleil A."/>
            <person name="Allen A.W."/>
            <person name="Alvarado L."/>
            <person name="Arachchi H.M."/>
            <person name="Berlin A.M."/>
            <person name="Chapman S.B."/>
            <person name="Gainer-Dewar J."/>
            <person name="Goldberg J."/>
            <person name="Griggs A."/>
            <person name="Gujja S."/>
            <person name="Hansen M."/>
            <person name="Howarth C."/>
            <person name="Imamovic A."/>
            <person name="Ireland A."/>
            <person name="Larimer J."/>
            <person name="McCowan C."/>
            <person name="Murphy C."/>
            <person name="Pearson M."/>
            <person name="Poon T.W."/>
            <person name="Priest M."/>
            <person name="Roberts A."/>
            <person name="Saif S."/>
            <person name="Shea T."/>
            <person name="Sisk P."/>
            <person name="Sykes S."/>
            <person name="Wortman J."/>
            <person name="Nusbaum C."/>
            <person name="Birren B."/>
        </authorList>
    </citation>
    <scope>NUCLEOTIDE SEQUENCE [LARGE SCALE GENOMIC DNA]</scope>
    <source>
        <strain evidence="8 9">ACS-093-V-SCH5</strain>
    </source>
</reference>
<sequence length="294" mass="31906">MIVQLLAGAALGLGVWSFFAMLYPPALRLSDALELLGNNEAAPQPTTVLVADENSRLERFGAWVYRRLPVPLSQSNMALLGLQGRSIGDFFLLKTVFALAGFLLPAMVVGVIGGFSSALGVSLFAGLVGGIAGWFLPTLQLRQQFTQTTQTAAEVVHTYIDLVFLERLANRSAVQALSAAAEISPAPLLVRVQACLTRARLEQRSPWPDLERLSETLGVPQLSDVADIMRLDEQGAAIADTLAQRAKELRTQHLNGAKEQAHAVSERMTLWMSVPVLIFAFAFITPPLLRMAMQ</sequence>
<keyword evidence="2" id="KW-1003">Cell membrane</keyword>
<protein>
    <recommendedName>
        <fullName evidence="7">Type II secretion system protein GspF domain-containing protein</fullName>
    </recommendedName>
</protein>
<dbReference type="GO" id="GO:0005886">
    <property type="term" value="C:plasma membrane"/>
    <property type="evidence" value="ECO:0007669"/>
    <property type="project" value="UniProtKB-SubCell"/>
</dbReference>
<dbReference type="PANTHER" id="PTHR35007:SF1">
    <property type="entry name" value="PILUS ASSEMBLY PROTEIN"/>
    <property type="match status" value="1"/>
</dbReference>
<comment type="caution">
    <text evidence="8">The sequence shown here is derived from an EMBL/GenBank/DDBJ whole genome shotgun (WGS) entry which is preliminary data.</text>
</comment>
<feature type="transmembrane region" description="Helical" evidence="6">
    <location>
        <begin position="118"/>
        <end position="136"/>
    </location>
</feature>
<dbReference type="Proteomes" id="UP000014417">
    <property type="component" value="Unassembled WGS sequence"/>
</dbReference>
<feature type="transmembrane region" description="Helical" evidence="6">
    <location>
        <begin position="6"/>
        <end position="23"/>
    </location>
</feature>
<proteinExistence type="predicted"/>
<comment type="subcellular location">
    <subcellularLocation>
        <location evidence="1">Cell membrane</location>
        <topology evidence="1">Multi-pass membrane protein</topology>
    </subcellularLocation>
</comment>
<evidence type="ECO:0000256" key="3">
    <source>
        <dbReference type="ARBA" id="ARBA00022692"/>
    </source>
</evidence>
<dbReference type="InterPro" id="IPR018076">
    <property type="entry name" value="T2SS_GspF_dom"/>
</dbReference>
<organism evidence="8 9">
    <name type="scientific">Propionimicrobium lymphophilum ACS-093-V-SCH5</name>
    <dbReference type="NCBI Taxonomy" id="883161"/>
    <lineage>
        <taxon>Bacteria</taxon>
        <taxon>Bacillati</taxon>
        <taxon>Actinomycetota</taxon>
        <taxon>Actinomycetes</taxon>
        <taxon>Propionibacteriales</taxon>
        <taxon>Propionibacteriaceae</taxon>
        <taxon>Propionimicrobium</taxon>
    </lineage>
</organism>
<keyword evidence="4 6" id="KW-1133">Transmembrane helix</keyword>
<keyword evidence="5 6" id="KW-0472">Membrane</keyword>
<evidence type="ECO:0000259" key="7">
    <source>
        <dbReference type="Pfam" id="PF00482"/>
    </source>
</evidence>
<feature type="transmembrane region" description="Helical" evidence="6">
    <location>
        <begin position="268"/>
        <end position="289"/>
    </location>
</feature>
<name>S2W728_9ACTN</name>
<dbReference type="RefSeq" id="WP_016454916.1">
    <property type="nucleotide sequence ID" value="NZ_KE150269.1"/>
</dbReference>